<reference evidence="1 2" key="1">
    <citation type="submission" date="2019-07" db="EMBL/GenBank/DDBJ databases">
        <title>SAR11 Genome Evolution.</title>
        <authorList>
            <person name="Giovannoni S."/>
        </authorList>
    </citation>
    <scope>NUCLEOTIDE SEQUENCE [LARGE SCALE GENOMIC DNA]</scope>
    <source>
        <strain evidence="1 2">HTCC9565</strain>
    </source>
</reference>
<dbReference type="EMBL" id="LANA01000002">
    <property type="protein sequence ID" value="NMN68212.1"/>
    <property type="molecule type" value="Genomic_DNA"/>
</dbReference>
<comment type="caution">
    <text evidence="1">The sequence shown here is derived from an EMBL/GenBank/DDBJ whole genome shotgun (WGS) entry which is preliminary data.</text>
</comment>
<dbReference type="Proteomes" id="UP001166004">
    <property type="component" value="Unassembled WGS sequence"/>
</dbReference>
<dbReference type="RefSeq" id="WP_169036697.1">
    <property type="nucleotide sequence ID" value="NZ_LANA01000002.1"/>
</dbReference>
<proteinExistence type="predicted"/>
<accession>A0ABX1T290</accession>
<keyword evidence="2" id="KW-1185">Reference proteome</keyword>
<protein>
    <submittedName>
        <fullName evidence="1">Uncharacterized protein</fullName>
    </submittedName>
</protein>
<sequence>MKKNLFNIDLDKSSDVYGSQSLKACDPCAAECEKINRKINNRKLSDIEEKEVAHILSPFNT</sequence>
<organism evidence="1 2">
    <name type="scientific">Pelagibacter ubique</name>
    <dbReference type="NCBI Taxonomy" id="198252"/>
    <lineage>
        <taxon>Bacteria</taxon>
        <taxon>Pseudomonadati</taxon>
        <taxon>Pseudomonadota</taxon>
        <taxon>Alphaproteobacteria</taxon>
        <taxon>Candidatus Pelagibacterales</taxon>
        <taxon>Candidatus Pelagibacteraceae</taxon>
        <taxon>Candidatus Pelagibacter</taxon>
    </lineage>
</organism>
<evidence type="ECO:0000313" key="1">
    <source>
        <dbReference type="EMBL" id="NMN68212.1"/>
    </source>
</evidence>
<evidence type="ECO:0000313" key="2">
    <source>
        <dbReference type="Proteomes" id="UP001166004"/>
    </source>
</evidence>
<gene>
    <name evidence="1" type="ORF">VP91_00013780</name>
</gene>
<name>A0ABX1T290_PELUQ</name>